<evidence type="ECO:0000313" key="2">
    <source>
        <dbReference type="Proteomes" id="UP001548189"/>
    </source>
</evidence>
<dbReference type="Gene3D" id="6.10.10.120">
    <property type="entry name" value="Antitoxin ParD1-like"/>
    <property type="match status" value="1"/>
</dbReference>
<dbReference type="SUPFAM" id="SSF47598">
    <property type="entry name" value="Ribbon-helix-helix"/>
    <property type="match status" value="1"/>
</dbReference>
<dbReference type="NCBIfam" id="TIGR02606">
    <property type="entry name" value="antidote_CC2985"/>
    <property type="match status" value="1"/>
</dbReference>
<dbReference type="CDD" id="cd22231">
    <property type="entry name" value="RHH_NikR_HicB-like"/>
    <property type="match status" value="1"/>
</dbReference>
<reference evidence="1 2" key="1">
    <citation type="submission" date="2024-06" db="EMBL/GenBank/DDBJ databases">
        <authorList>
            <person name="Li F."/>
        </authorList>
    </citation>
    <scope>NUCLEOTIDE SEQUENCE [LARGE SCALE GENOMIC DNA]</scope>
    <source>
        <strain evidence="1 2">GXAS 311</strain>
    </source>
</reference>
<accession>A0ABV2BUW4</accession>
<dbReference type="Proteomes" id="UP001548189">
    <property type="component" value="Unassembled WGS sequence"/>
</dbReference>
<organism evidence="1 2">
    <name type="scientific">Aliikangiella maris</name>
    <dbReference type="NCBI Taxonomy" id="3162458"/>
    <lineage>
        <taxon>Bacteria</taxon>
        <taxon>Pseudomonadati</taxon>
        <taxon>Pseudomonadota</taxon>
        <taxon>Gammaproteobacteria</taxon>
        <taxon>Oceanospirillales</taxon>
        <taxon>Pleioneaceae</taxon>
        <taxon>Aliikangiella</taxon>
    </lineage>
</organism>
<dbReference type="InterPro" id="IPR022789">
    <property type="entry name" value="ParD"/>
</dbReference>
<dbReference type="InterPro" id="IPR010985">
    <property type="entry name" value="Ribbon_hlx_hlx"/>
</dbReference>
<proteinExistence type="predicted"/>
<dbReference type="InterPro" id="IPR038296">
    <property type="entry name" value="ParD_sf"/>
</dbReference>
<gene>
    <name evidence="1" type="ORF">ABVT43_11405</name>
</gene>
<dbReference type="PANTHER" id="PTHR36582:SF2">
    <property type="entry name" value="ANTITOXIN PARD"/>
    <property type="match status" value="1"/>
</dbReference>
<dbReference type="EMBL" id="JBEVCJ010000012">
    <property type="protein sequence ID" value="MET1255733.1"/>
    <property type="molecule type" value="Genomic_DNA"/>
</dbReference>
<keyword evidence="2" id="KW-1185">Reference proteome</keyword>
<name>A0ABV2BUW4_9GAMM</name>
<sequence>MATMNISLPDPMRDWVEQQIQGGRYSNNSDYVRDLIRRDQELRDKTLALQQAITKGLESGLDGKLDMDEIKRLARAQAQLNSDS</sequence>
<protein>
    <submittedName>
        <fullName evidence="1">Type II toxin-antitoxin system ParD family antitoxin</fullName>
    </submittedName>
</protein>
<comment type="caution">
    <text evidence="1">The sequence shown here is derived from an EMBL/GenBank/DDBJ whole genome shotgun (WGS) entry which is preliminary data.</text>
</comment>
<dbReference type="Pfam" id="PF03693">
    <property type="entry name" value="ParD_antitoxin"/>
    <property type="match status" value="1"/>
</dbReference>
<evidence type="ECO:0000313" key="1">
    <source>
        <dbReference type="EMBL" id="MET1255733.1"/>
    </source>
</evidence>
<dbReference type="PANTHER" id="PTHR36582">
    <property type="entry name" value="ANTITOXIN PARD"/>
    <property type="match status" value="1"/>
</dbReference>